<keyword evidence="3" id="KW-1185">Reference proteome</keyword>
<comment type="caution">
    <text evidence="2">The sequence shown here is derived from an EMBL/GenBank/DDBJ whole genome shotgun (WGS) entry which is preliminary data.</text>
</comment>
<evidence type="ECO:0000313" key="3">
    <source>
        <dbReference type="Proteomes" id="UP001066276"/>
    </source>
</evidence>
<dbReference type="AlphaFoldDB" id="A0AAV7TP73"/>
<feature type="region of interest" description="Disordered" evidence="1">
    <location>
        <begin position="126"/>
        <end position="148"/>
    </location>
</feature>
<name>A0AAV7TP73_PLEWA</name>
<evidence type="ECO:0000313" key="2">
    <source>
        <dbReference type="EMBL" id="KAJ1178020.1"/>
    </source>
</evidence>
<accession>A0AAV7TP73</accession>
<sequence>MADSSHDDEDPECSASGSVSPSAHLYIKCCCEAIAGATQHEAGHHARIAADLRPYRGVQEEPHPYLSAAHRDMNMHVACPGRSLRGSKKFHTAFSVECRKCVTTIYFLHLQRPHLLAQKNMLSQERKERLRGSMKNNYKNSKREKKGG</sequence>
<proteinExistence type="predicted"/>
<evidence type="ECO:0000256" key="1">
    <source>
        <dbReference type="SAM" id="MobiDB-lite"/>
    </source>
</evidence>
<feature type="compositionally biased region" description="Acidic residues" evidence="1">
    <location>
        <begin position="1"/>
        <end position="12"/>
    </location>
</feature>
<reference evidence="2" key="1">
    <citation type="journal article" date="2022" name="bioRxiv">
        <title>Sequencing and chromosome-scale assembly of the giantPleurodeles waltlgenome.</title>
        <authorList>
            <person name="Brown T."/>
            <person name="Elewa A."/>
            <person name="Iarovenko S."/>
            <person name="Subramanian E."/>
            <person name="Araus A.J."/>
            <person name="Petzold A."/>
            <person name="Susuki M."/>
            <person name="Suzuki K.-i.T."/>
            <person name="Hayashi T."/>
            <person name="Toyoda A."/>
            <person name="Oliveira C."/>
            <person name="Osipova E."/>
            <person name="Leigh N.D."/>
            <person name="Simon A."/>
            <person name="Yun M.H."/>
        </authorList>
    </citation>
    <scope>NUCLEOTIDE SEQUENCE</scope>
    <source>
        <strain evidence="2">20211129_DDA</strain>
        <tissue evidence="2">Liver</tissue>
    </source>
</reference>
<organism evidence="2 3">
    <name type="scientific">Pleurodeles waltl</name>
    <name type="common">Iberian ribbed newt</name>
    <dbReference type="NCBI Taxonomy" id="8319"/>
    <lineage>
        <taxon>Eukaryota</taxon>
        <taxon>Metazoa</taxon>
        <taxon>Chordata</taxon>
        <taxon>Craniata</taxon>
        <taxon>Vertebrata</taxon>
        <taxon>Euteleostomi</taxon>
        <taxon>Amphibia</taxon>
        <taxon>Batrachia</taxon>
        <taxon>Caudata</taxon>
        <taxon>Salamandroidea</taxon>
        <taxon>Salamandridae</taxon>
        <taxon>Pleurodelinae</taxon>
        <taxon>Pleurodeles</taxon>
    </lineage>
</organism>
<dbReference type="EMBL" id="JANPWB010000006">
    <property type="protein sequence ID" value="KAJ1178020.1"/>
    <property type="molecule type" value="Genomic_DNA"/>
</dbReference>
<feature type="region of interest" description="Disordered" evidence="1">
    <location>
        <begin position="1"/>
        <end position="20"/>
    </location>
</feature>
<gene>
    <name evidence="2" type="ORF">NDU88_003270</name>
</gene>
<protein>
    <submittedName>
        <fullName evidence="2">Uncharacterized protein</fullName>
    </submittedName>
</protein>
<dbReference type="Proteomes" id="UP001066276">
    <property type="component" value="Chromosome 3_2"/>
</dbReference>